<name>A0A2D0MYW9_FLAN2</name>
<dbReference type="AlphaFoldDB" id="A0A2D0MYW9"/>
<keyword evidence="2" id="KW-1185">Reference proteome</keyword>
<evidence type="ECO:0000313" key="1">
    <source>
        <dbReference type="EMBL" id="PHN01370.1"/>
    </source>
</evidence>
<dbReference type="EMBL" id="PDUD01000056">
    <property type="protein sequence ID" value="PHN01370.1"/>
    <property type="molecule type" value="Genomic_DNA"/>
</dbReference>
<organism evidence="1 2">
    <name type="scientific">Flavilitoribacter nigricans (strain ATCC 23147 / DSM 23189 / NBRC 102662 / NCIMB 1420 / SS-2)</name>
    <name type="common">Lewinella nigricans</name>
    <dbReference type="NCBI Taxonomy" id="1122177"/>
    <lineage>
        <taxon>Bacteria</taxon>
        <taxon>Pseudomonadati</taxon>
        <taxon>Bacteroidota</taxon>
        <taxon>Saprospiria</taxon>
        <taxon>Saprospirales</taxon>
        <taxon>Lewinellaceae</taxon>
        <taxon>Flavilitoribacter</taxon>
    </lineage>
</organism>
<reference evidence="1 2" key="1">
    <citation type="submission" date="2017-10" db="EMBL/GenBank/DDBJ databases">
        <title>The draft genome sequence of Lewinella nigricans NBRC 102662.</title>
        <authorList>
            <person name="Wang K."/>
        </authorList>
    </citation>
    <scope>NUCLEOTIDE SEQUENCE [LARGE SCALE GENOMIC DNA]</scope>
    <source>
        <strain evidence="1 2">NBRC 102662</strain>
    </source>
</reference>
<sequence length="165" mass="19043">MPRDWHQATQPYQAMIEKLKDFFLGKKVRVTDQKIGTFTTRIRSSDSSGSHSWATELQLPRQKRTALLIVEGNARGPFPAQLDAIHQIMDNLDEIQEQLVGQLPTDHPEAGKLRAWQEKWYLQQIYPLDVDQNEFDLLFEAYDPENPEVISMVWANGQCTWSGES</sequence>
<dbReference type="Proteomes" id="UP000223913">
    <property type="component" value="Unassembled WGS sequence"/>
</dbReference>
<protein>
    <submittedName>
        <fullName evidence="1">Uncharacterized protein</fullName>
    </submittedName>
</protein>
<evidence type="ECO:0000313" key="2">
    <source>
        <dbReference type="Proteomes" id="UP000223913"/>
    </source>
</evidence>
<comment type="caution">
    <text evidence="1">The sequence shown here is derived from an EMBL/GenBank/DDBJ whole genome shotgun (WGS) entry which is preliminary data.</text>
</comment>
<proteinExistence type="predicted"/>
<accession>A0A2D0MYW9</accession>
<gene>
    <name evidence="1" type="ORF">CRP01_37530</name>
</gene>